<dbReference type="GO" id="GO:0006508">
    <property type="term" value="P:proteolysis"/>
    <property type="evidence" value="ECO:0007669"/>
    <property type="project" value="UniProtKB-KW"/>
</dbReference>
<evidence type="ECO:0000256" key="3">
    <source>
        <dbReference type="ARBA" id="ARBA00022670"/>
    </source>
</evidence>
<evidence type="ECO:0000256" key="6">
    <source>
        <dbReference type="ARBA" id="ARBA00022801"/>
    </source>
</evidence>
<keyword evidence="15" id="KW-1185">Reference proteome</keyword>
<keyword evidence="2" id="KW-1003">Cell membrane</keyword>
<evidence type="ECO:0000256" key="4">
    <source>
        <dbReference type="ARBA" id="ARBA00022692"/>
    </source>
</evidence>
<dbReference type="PANTHER" id="PTHR43221:SF1">
    <property type="entry name" value="PROTEASE HTPX"/>
    <property type="match status" value="1"/>
</dbReference>
<dbReference type="CDD" id="cd07339">
    <property type="entry name" value="M48B_HtpX_like"/>
    <property type="match status" value="1"/>
</dbReference>
<comment type="subcellular location">
    <subcellularLocation>
        <location evidence="1">Cell membrane</location>
        <topology evidence="1">Multi-pass membrane protein</topology>
    </subcellularLocation>
</comment>
<comment type="cofactor">
    <cofactor evidence="11">
        <name>Zn(2+)</name>
        <dbReference type="ChEBI" id="CHEBI:29105"/>
    </cofactor>
    <text evidence="11">Binds 1 zinc ion per subunit.</text>
</comment>
<dbReference type="Proteomes" id="UP000321121">
    <property type="component" value="Unassembled WGS sequence"/>
</dbReference>
<sequence length="312" mass="33763">MVLEHELGRHRLFNGLQTVLILGGLTLTLSLPGYLLAGPGGVLMSLSAVIVTAVMMSWMPARMILARAGAERLPPSRAPEVHALLRHLYAGAGLTIAPQLYYAPSAEINAFAVGGPHDGGIAVTDGLLRLLTRRELGGVLAHEVSHLRRGDTRVMSIATAMTRMTLWLTTAVQLAILISLPMMLSGEGSLPWLTLLTIAVAPTLSVLLSLALSRNREYTADMEAVALTGDPAGLASALVVLERQRSGWLASLFGRRPPLEIAWLRTHPSTAARIHRLAEIDDAPHAPFGDTDEVMPLRRPIPTRRRSGHRWR</sequence>
<dbReference type="Pfam" id="PF01435">
    <property type="entry name" value="Peptidase_M48"/>
    <property type="match status" value="1"/>
</dbReference>
<feature type="domain" description="Peptidase M48" evidence="13">
    <location>
        <begin position="75"/>
        <end position="279"/>
    </location>
</feature>
<evidence type="ECO:0000256" key="5">
    <source>
        <dbReference type="ARBA" id="ARBA00022723"/>
    </source>
</evidence>
<protein>
    <submittedName>
        <fullName evidence="14">Zn-dependent protease</fullName>
    </submittedName>
</protein>
<comment type="caution">
    <text evidence="14">The sequence shown here is derived from an EMBL/GenBank/DDBJ whole genome shotgun (WGS) entry which is preliminary data.</text>
</comment>
<keyword evidence="10 12" id="KW-0472">Membrane</keyword>
<evidence type="ECO:0000256" key="1">
    <source>
        <dbReference type="ARBA" id="ARBA00004651"/>
    </source>
</evidence>
<evidence type="ECO:0000259" key="13">
    <source>
        <dbReference type="Pfam" id="PF01435"/>
    </source>
</evidence>
<keyword evidence="7 11" id="KW-0862">Zinc</keyword>
<keyword evidence="3 11" id="KW-0645">Protease</keyword>
<feature type="transmembrane region" description="Helical" evidence="12">
    <location>
        <begin position="190"/>
        <end position="212"/>
    </location>
</feature>
<comment type="similarity">
    <text evidence="11">Belongs to the peptidase M48 family.</text>
</comment>
<evidence type="ECO:0000256" key="10">
    <source>
        <dbReference type="ARBA" id="ARBA00023136"/>
    </source>
</evidence>
<feature type="transmembrane region" description="Helical" evidence="12">
    <location>
        <begin position="165"/>
        <end position="184"/>
    </location>
</feature>
<evidence type="ECO:0000256" key="7">
    <source>
        <dbReference type="ARBA" id="ARBA00022833"/>
    </source>
</evidence>
<dbReference type="RefSeq" id="WP_146909499.1">
    <property type="nucleotide sequence ID" value="NZ_BJUS01000029.1"/>
</dbReference>
<dbReference type="PANTHER" id="PTHR43221">
    <property type="entry name" value="PROTEASE HTPX"/>
    <property type="match status" value="1"/>
</dbReference>
<evidence type="ECO:0000256" key="2">
    <source>
        <dbReference type="ARBA" id="ARBA00022475"/>
    </source>
</evidence>
<dbReference type="Gene3D" id="3.30.2010.10">
    <property type="entry name" value="Metalloproteases ('zincins'), catalytic domain"/>
    <property type="match status" value="1"/>
</dbReference>
<keyword evidence="9 11" id="KW-0482">Metalloprotease</keyword>
<dbReference type="GO" id="GO:0008233">
    <property type="term" value="F:peptidase activity"/>
    <property type="evidence" value="ECO:0007669"/>
    <property type="project" value="UniProtKB-KW"/>
</dbReference>
<reference evidence="14 15" key="1">
    <citation type="submission" date="2019-07" db="EMBL/GenBank/DDBJ databases">
        <title>Whole genome shotgun sequence of Halomonas halophila NBRC 102604.</title>
        <authorList>
            <person name="Hosoyama A."/>
            <person name="Uohara A."/>
            <person name="Ohji S."/>
            <person name="Ichikawa N."/>
        </authorList>
    </citation>
    <scope>NUCLEOTIDE SEQUENCE [LARGE SCALE GENOMIC DNA]</scope>
    <source>
        <strain evidence="14 15">NBRC 102604</strain>
    </source>
</reference>
<keyword evidence="5" id="KW-0479">Metal-binding</keyword>
<evidence type="ECO:0000313" key="14">
    <source>
        <dbReference type="EMBL" id="GEK73819.1"/>
    </source>
</evidence>
<evidence type="ECO:0000256" key="12">
    <source>
        <dbReference type="SAM" id="Phobius"/>
    </source>
</evidence>
<keyword evidence="8 12" id="KW-1133">Transmembrane helix</keyword>
<feature type="transmembrane region" description="Helical" evidence="12">
    <location>
        <begin position="41"/>
        <end position="59"/>
    </location>
</feature>
<dbReference type="InterPro" id="IPR001915">
    <property type="entry name" value="Peptidase_M48"/>
</dbReference>
<evidence type="ECO:0000256" key="11">
    <source>
        <dbReference type="RuleBase" id="RU003983"/>
    </source>
</evidence>
<organism evidence="14 15">
    <name type="scientific">Halomonas halophila</name>
    <dbReference type="NCBI Taxonomy" id="29573"/>
    <lineage>
        <taxon>Bacteria</taxon>
        <taxon>Pseudomonadati</taxon>
        <taxon>Pseudomonadota</taxon>
        <taxon>Gammaproteobacteria</taxon>
        <taxon>Oceanospirillales</taxon>
        <taxon>Halomonadaceae</taxon>
        <taxon>Halomonas</taxon>
    </lineage>
</organism>
<name>A0ABQ0U9X7_9GAMM</name>
<keyword evidence="4 12" id="KW-0812">Transmembrane</keyword>
<accession>A0ABQ0U9X7</accession>
<evidence type="ECO:0000313" key="15">
    <source>
        <dbReference type="Proteomes" id="UP000321121"/>
    </source>
</evidence>
<dbReference type="InterPro" id="IPR050083">
    <property type="entry name" value="HtpX_protease"/>
</dbReference>
<feature type="transmembrane region" description="Helical" evidence="12">
    <location>
        <begin position="12"/>
        <end position="35"/>
    </location>
</feature>
<keyword evidence="6 11" id="KW-0378">Hydrolase</keyword>
<gene>
    <name evidence="14" type="ORF">HHA04nite_23630</name>
</gene>
<proteinExistence type="inferred from homology"/>
<dbReference type="EMBL" id="BJUS01000029">
    <property type="protein sequence ID" value="GEK73819.1"/>
    <property type="molecule type" value="Genomic_DNA"/>
</dbReference>
<evidence type="ECO:0000256" key="8">
    <source>
        <dbReference type="ARBA" id="ARBA00022989"/>
    </source>
</evidence>
<evidence type="ECO:0000256" key="9">
    <source>
        <dbReference type="ARBA" id="ARBA00023049"/>
    </source>
</evidence>